<comment type="caution">
    <text evidence="2">The sequence shown here is derived from an EMBL/GenBank/DDBJ whole genome shotgun (WGS) entry which is preliminary data.</text>
</comment>
<organism evidence="2 3">
    <name type="scientific">Brucella cytisi</name>
    <dbReference type="NCBI Taxonomy" id="407152"/>
    <lineage>
        <taxon>Bacteria</taxon>
        <taxon>Pseudomonadati</taxon>
        <taxon>Pseudomonadota</taxon>
        <taxon>Alphaproteobacteria</taxon>
        <taxon>Hyphomicrobiales</taxon>
        <taxon>Brucellaceae</taxon>
        <taxon>Brucella/Ochrobactrum group</taxon>
        <taxon>Brucella</taxon>
    </lineage>
</organism>
<sequence>MKRVPKKPVSARAKRIRKKRIKFVSETITLVIGMLLLVPWSLYNVMTLYFDGTVYGGAYGSRRYLSYEADGITFVAHALMYVLMMPALLFTAPIILMWIFRDIVDYWSGRKKW</sequence>
<dbReference type="EMBL" id="MOEC01000005">
    <property type="protein sequence ID" value="OIS94295.1"/>
    <property type="molecule type" value="Genomic_DNA"/>
</dbReference>
<dbReference type="RefSeq" id="WP_071631113.1">
    <property type="nucleotide sequence ID" value="NZ_MOEC01000005.1"/>
</dbReference>
<dbReference type="AlphaFoldDB" id="A0A1J6I194"/>
<dbReference type="Proteomes" id="UP000182985">
    <property type="component" value="Unassembled WGS sequence"/>
</dbReference>
<gene>
    <name evidence="2" type="ORF">BLA27_07235</name>
</gene>
<evidence type="ECO:0000313" key="2">
    <source>
        <dbReference type="EMBL" id="OIS94295.1"/>
    </source>
</evidence>
<feature type="transmembrane region" description="Helical" evidence="1">
    <location>
        <begin position="21"/>
        <end position="43"/>
    </location>
</feature>
<keyword evidence="1" id="KW-0472">Membrane</keyword>
<feature type="transmembrane region" description="Helical" evidence="1">
    <location>
        <begin position="74"/>
        <end position="100"/>
    </location>
</feature>
<name>A0A1J6I194_9HYPH</name>
<evidence type="ECO:0000313" key="3">
    <source>
        <dbReference type="Proteomes" id="UP000182985"/>
    </source>
</evidence>
<proteinExistence type="predicted"/>
<reference evidence="2 3" key="1">
    <citation type="submission" date="2016-10" db="EMBL/GenBank/DDBJ databases">
        <title>The Draft Genome Sequence of the Potato Rhizosphere Bacteria Ochrobactrum sp. IPA7.2.</title>
        <authorList>
            <person name="Gogoleva N.E."/>
            <person name="Khlopko Y.A."/>
            <person name="Burygin G.L."/>
            <person name="Plotnikov A.O."/>
        </authorList>
    </citation>
    <scope>NUCLEOTIDE SEQUENCE [LARGE SCALE GENOMIC DNA]</scope>
    <source>
        <strain evidence="2 3">IPA7.2</strain>
    </source>
</reference>
<accession>A0A1J6I194</accession>
<keyword evidence="1" id="KW-0812">Transmembrane</keyword>
<keyword evidence="1" id="KW-1133">Transmembrane helix</keyword>
<evidence type="ECO:0000256" key="1">
    <source>
        <dbReference type="SAM" id="Phobius"/>
    </source>
</evidence>
<keyword evidence="3" id="KW-1185">Reference proteome</keyword>
<protein>
    <submittedName>
        <fullName evidence="2">Uncharacterized protein</fullName>
    </submittedName>
</protein>